<evidence type="ECO:0000313" key="1">
    <source>
        <dbReference type="EMBL" id="CAD7395756.1"/>
    </source>
</evidence>
<name>A0A7R9CH66_TIMPO</name>
<organism evidence="1">
    <name type="scientific">Timema poppense</name>
    <name type="common">Walking stick</name>
    <dbReference type="NCBI Taxonomy" id="170557"/>
    <lineage>
        <taxon>Eukaryota</taxon>
        <taxon>Metazoa</taxon>
        <taxon>Ecdysozoa</taxon>
        <taxon>Arthropoda</taxon>
        <taxon>Hexapoda</taxon>
        <taxon>Insecta</taxon>
        <taxon>Pterygota</taxon>
        <taxon>Neoptera</taxon>
        <taxon>Polyneoptera</taxon>
        <taxon>Phasmatodea</taxon>
        <taxon>Timematodea</taxon>
        <taxon>Timematoidea</taxon>
        <taxon>Timematidae</taxon>
        <taxon>Timema</taxon>
    </lineage>
</organism>
<gene>
    <name evidence="1" type="ORF">TPSB3V08_LOCUS321</name>
</gene>
<accession>A0A7R9CH66</accession>
<proteinExistence type="predicted"/>
<reference evidence="1" key="1">
    <citation type="submission" date="2020-11" db="EMBL/GenBank/DDBJ databases">
        <authorList>
            <person name="Tran Van P."/>
        </authorList>
    </citation>
    <scope>NUCLEOTIDE SEQUENCE</scope>
</reference>
<protein>
    <submittedName>
        <fullName evidence="1">Uncharacterized protein</fullName>
    </submittedName>
</protein>
<dbReference type="EMBL" id="OD000098">
    <property type="protein sequence ID" value="CAD7395756.1"/>
    <property type="molecule type" value="Genomic_DNA"/>
</dbReference>
<dbReference type="AlphaFoldDB" id="A0A7R9CH66"/>
<sequence length="300" mass="33173">MGENVPDDPQRCKRPIDHTTTETGLTCYFGVRLDYQREEDRSSNSVGCTEGLVVAGGKFKLMSKDSGTSEKKVGNPWYGPLKREMEFSDNSPWLPKPFLFKIVFDAVDVFFSMSTLEEFVFFASSVGIYLEQELPEVKFVPRRDCLVAPLFITSGKYSPFTIGVVLIEKNNLSKSNIFKPNSLSGWAGISEPISSTAKNIEHELQNGLTAQEEIDSSVTTPDFSRTCSYIDAHTREHSTRTLLNSNDKKGDHRVFEGGDSDRIVISVTKCSQCKSSLIVPLGSLGLFLTGGGKGLKPEDL</sequence>